<dbReference type="Proteomes" id="UP000237846">
    <property type="component" value="Unassembled WGS sequence"/>
</dbReference>
<comment type="caution">
    <text evidence="3">The sequence shown here is derived from an EMBL/GenBank/DDBJ whole genome shotgun (WGS) entry which is preliminary data.</text>
</comment>
<dbReference type="RefSeq" id="WP_106245692.1">
    <property type="nucleotide sequence ID" value="NZ_PVZC01000004.1"/>
</dbReference>
<reference evidence="3 4" key="1">
    <citation type="submission" date="2018-03" db="EMBL/GenBank/DDBJ databases">
        <title>Genomic Encyclopedia of Archaeal and Bacterial Type Strains, Phase II (KMG-II): from individual species to whole genera.</title>
        <authorList>
            <person name="Goeker M."/>
        </authorList>
    </citation>
    <scope>NUCLEOTIDE SEQUENCE [LARGE SCALE GENOMIC DNA]</scope>
    <source>
        <strain evidence="3 4">DSM 45601</strain>
    </source>
</reference>
<accession>A0A2T0Q3X8</accession>
<sequence>MGLTGRTGLDGHPAGARPRRLRALVVPALAVAAAGPPVGLVWWLIAPRASMAVTAEGPRPVLGNSGVEFAADGRFALMALAAGLISGYVGYAVHRRRSERTGRSHSTSVLLGVVAGSLAASLLAAAVAYNLDLPGYQAALAAAAEGEEVPAPLRLRAVAAVVLWPLGAAMEYTILELIALVWARWSAAGQAPASAAVPDGSAAAVAGGPGDGGGAGAGQPDEVVRRDLQL</sequence>
<keyword evidence="2" id="KW-0472">Membrane</keyword>
<evidence type="ECO:0000313" key="4">
    <source>
        <dbReference type="Proteomes" id="UP000237846"/>
    </source>
</evidence>
<feature type="transmembrane region" description="Helical" evidence="2">
    <location>
        <begin position="157"/>
        <end position="182"/>
    </location>
</feature>
<protein>
    <recommendedName>
        <fullName evidence="5">DUF2567 domain-containing protein</fullName>
    </recommendedName>
</protein>
<evidence type="ECO:0000256" key="2">
    <source>
        <dbReference type="SAM" id="Phobius"/>
    </source>
</evidence>
<feature type="transmembrane region" description="Helical" evidence="2">
    <location>
        <begin position="21"/>
        <end position="45"/>
    </location>
</feature>
<gene>
    <name evidence="3" type="ORF">CLV72_10486</name>
</gene>
<keyword evidence="4" id="KW-1185">Reference proteome</keyword>
<keyword evidence="2" id="KW-1133">Transmembrane helix</keyword>
<dbReference type="EMBL" id="PVZC01000004">
    <property type="protein sequence ID" value="PRX98509.1"/>
    <property type="molecule type" value="Genomic_DNA"/>
</dbReference>
<name>A0A2T0Q3X8_9ACTN</name>
<feature type="transmembrane region" description="Helical" evidence="2">
    <location>
        <begin position="106"/>
        <end position="129"/>
    </location>
</feature>
<feature type="transmembrane region" description="Helical" evidence="2">
    <location>
        <begin position="75"/>
        <end position="94"/>
    </location>
</feature>
<feature type="region of interest" description="Disordered" evidence="1">
    <location>
        <begin position="200"/>
        <end position="230"/>
    </location>
</feature>
<dbReference type="AlphaFoldDB" id="A0A2T0Q3X8"/>
<evidence type="ECO:0008006" key="5">
    <source>
        <dbReference type="Google" id="ProtNLM"/>
    </source>
</evidence>
<feature type="compositionally biased region" description="Gly residues" evidence="1">
    <location>
        <begin position="207"/>
        <end position="217"/>
    </location>
</feature>
<proteinExistence type="predicted"/>
<organism evidence="3 4">
    <name type="scientific">Allonocardiopsis opalescens</name>
    <dbReference type="NCBI Taxonomy" id="1144618"/>
    <lineage>
        <taxon>Bacteria</taxon>
        <taxon>Bacillati</taxon>
        <taxon>Actinomycetota</taxon>
        <taxon>Actinomycetes</taxon>
        <taxon>Streptosporangiales</taxon>
        <taxon>Allonocardiopsis</taxon>
    </lineage>
</organism>
<evidence type="ECO:0000256" key="1">
    <source>
        <dbReference type="SAM" id="MobiDB-lite"/>
    </source>
</evidence>
<keyword evidence="2" id="KW-0812">Transmembrane</keyword>
<evidence type="ECO:0000313" key="3">
    <source>
        <dbReference type="EMBL" id="PRX98509.1"/>
    </source>
</evidence>